<dbReference type="InParanoid" id="D8R613"/>
<dbReference type="Gramene" id="EFJ32585">
    <property type="protein sequence ID" value="EFJ32585"/>
    <property type="gene ID" value="SELMODRAFT_407571"/>
</dbReference>
<evidence type="ECO:0000313" key="1">
    <source>
        <dbReference type="EMBL" id="EFJ32585.1"/>
    </source>
</evidence>
<keyword evidence="2" id="KW-1185">Reference proteome</keyword>
<dbReference type="Proteomes" id="UP000001514">
    <property type="component" value="Unassembled WGS sequence"/>
</dbReference>
<organism evidence="2">
    <name type="scientific">Selaginella moellendorffii</name>
    <name type="common">Spikemoss</name>
    <dbReference type="NCBI Taxonomy" id="88036"/>
    <lineage>
        <taxon>Eukaryota</taxon>
        <taxon>Viridiplantae</taxon>
        <taxon>Streptophyta</taxon>
        <taxon>Embryophyta</taxon>
        <taxon>Tracheophyta</taxon>
        <taxon>Lycopodiopsida</taxon>
        <taxon>Selaginellales</taxon>
        <taxon>Selaginellaceae</taxon>
        <taxon>Selaginella</taxon>
    </lineage>
</organism>
<proteinExistence type="predicted"/>
<protein>
    <submittedName>
        <fullName evidence="1">Uncharacterized protein</fullName>
    </submittedName>
</protein>
<accession>D8R613</accession>
<evidence type="ECO:0000313" key="2">
    <source>
        <dbReference type="Proteomes" id="UP000001514"/>
    </source>
</evidence>
<gene>
    <name evidence="1" type="ORF">SELMODRAFT_407571</name>
</gene>
<name>D8R613_SELML</name>
<dbReference type="AlphaFoldDB" id="D8R613"/>
<dbReference type="KEGG" id="smo:SELMODRAFT_407571"/>
<sequence length="166" mass="18948">MDHLVERMGLQGFGRLKDHRARMLQGHVEAQGGAFSGVREDRLLWCSGTWFPPLRSGAAAQGKAEESCKTIRTYMEVELEVDPDICFLADVELKNVPLFISKALLDVSHECLQYISVSSTCLWLQDGQRWLIFTKLHGHQFLQGFVTCQRHGFEDLKTGVVREHFR</sequence>
<dbReference type="EMBL" id="GL377572">
    <property type="protein sequence ID" value="EFJ32585.1"/>
    <property type="molecule type" value="Genomic_DNA"/>
</dbReference>
<dbReference type="HOGENOM" id="CLU_1605517_0_0_1"/>
<reference evidence="1 2" key="1">
    <citation type="journal article" date="2011" name="Science">
        <title>The Selaginella genome identifies genetic changes associated with the evolution of vascular plants.</title>
        <authorList>
            <person name="Banks J.A."/>
            <person name="Nishiyama T."/>
            <person name="Hasebe M."/>
            <person name="Bowman J.L."/>
            <person name="Gribskov M."/>
            <person name="dePamphilis C."/>
            <person name="Albert V.A."/>
            <person name="Aono N."/>
            <person name="Aoyama T."/>
            <person name="Ambrose B.A."/>
            <person name="Ashton N.W."/>
            <person name="Axtell M.J."/>
            <person name="Barker E."/>
            <person name="Barker M.S."/>
            <person name="Bennetzen J.L."/>
            <person name="Bonawitz N.D."/>
            <person name="Chapple C."/>
            <person name="Cheng C."/>
            <person name="Correa L.G."/>
            <person name="Dacre M."/>
            <person name="DeBarry J."/>
            <person name="Dreyer I."/>
            <person name="Elias M."/>
            <person name="Engstrom E.M."/>
            <person name="Estelle M."/>
            <person name="Feng L."/>
            <person name="Finet C."/>
            <person name="Floyd S.K."/>
            <person name="Frommer W.B."/>
            <person name="Fujita T."/>
            <person name="Gramzow L."/>
            <person name="Gutensohn M."/>
            <person name="Harholt J."/>
            <person name="Hattori M."/>
            <person name="Heyl A."/>
            <person name="Hirai T."/>
            <person name="Hiwatashi Y."/>
            <person name="Ishikawa M."/>
            <person name="Iwata M."/>
            <person name="Karol K.G."/>
            <person name="Koehler B."/>
            <person name="Kolukisaoglu U."/>
            <person name="Kubo M."/>
            <person name="Kurata T."/>
            <person name="Lalonde S."/>
            <person name="Li K."/>
            <person name="Li Y."/>
            <person name="Litt A."/>
            <person name="Lyons E."/>
            <person name="Manning G."/>
            <person name="Maruyama T."/>
            <person name="Michael T.P."/>
            <person name="Mikami K."/>
            <person name="Miyazaki S."/>
            <person name="Morinaga S."/>
            <person name="Murata T."/>
            <person name="Mueller-Roeber B."/>
            <person name="Nelson D.R."/>
            <person name="Obara M."/>
            <person name="Oguri Y."/>
            <person name="Olmstead R.G."/>
            <person name="Onodera N."/>
            <person name="Petersen B.L."/>
            <person name="Pils B."/>
            <person name="Prigge M."/>
            <person name="Rensing S.A."/>
            <person name="Riano-Pachon D.M."/>
            <person name="Roberts A.W."/>
            <person name="Sato Y."/>
            <person name="Scheller H.V."/>
            <person name="Schulz B."/>
            <person name="Schulz C."/>
            <person name="Shakirov E.V."/>
            <person name="Shibagaki N."/>
            <person name="Shinohara N."/>
            <person name="Shippen D.E."/>
            <person name="Soerensen I."/>
            <person name="Sotooka R."/>
            <person name="Sugimoto N."/>
            <person name="Sugita M."/>
            <person name="Sumikawa N."/>
            <person name="Tanurdzic M."/>
            <person name="Theissen G."/>
            <person name="Ulvskov P."/>
            <person name="Wakazuki S."/>
            <person name="Weng J.K."/>
            <person name="Willats W.W."/>
            <person name="Wipf D."/>
            <person name="Wolf P.G."/>
            <person name="Yang L."/>
            <person name="Zimmer A.D."/>
            <person name="Zhu Q."/>
            <person name="Mitros T."/>
            <person name="Hellsten U."/>
            <person name="Loque D."/>
            <person name="Otillar R."/>
            <person name="Salamov A."/>
            <person name="Schmutz J."/>
            <person name="Shapiro H."/>
            <person name="Lindquist E."/>
            <person name="Lucas S."/>
            <person name="Rokhsar D."/>
            <person name="Grigoriev I.V."/>
        </authorList>
    </citation>
    <scope>NUCLEOTIDE SEQUENCE [LARGE SCALE GENOMIC DNA]</scope>
</reference>